<dbReference type="InterPro" id="IPR003758">
    <property type="entry name" value="LpxK"/>
</dbReference>
<evidence type="ECO:0000256" key="5">
    <source>
        <dbReference type="ARBA" id="ARBA00022516"/>
    </source>
</evidence>
<evidence type="ECO:0000256" key="7">
    <source>
        <dbReference type="ARBA" id="ARBA00022679"/>
    </source>
</evidence>
<evidence type="ECO:0000256" key="9">
    <source>
        <dbReference type="ARBA" id="ARBA00022777"/>
    </source>
</evidence>
<evidence type="ECO:0000256" key="12">
    <source>
        <dbReference type="ARBA" id="ARBA00029757"/>
    </source>
</evidence>
<dbReference type="EC" id="2.7.1.130" evidence="3 13"/>
<evidence type="ECO:0000256" key="14">
    <source>
        <dbReference type="SAM" id="Phobius"/>
    </source>
</evidence>
<keyword evidence="14" id="KW-0812">Transmembrane</keyword>
<evidence type="ECO:0000256" key="2">
    <source>
        <dbReference type="ARBA" id="ARBA00004870"/>
    </source>
</evidence>
<dbReference type="SUPFAM" id="SSF52540">
    <property type="entry name" value="P-loop containing nucleoside triphosphate hydrolases"/>
    <property type="match status" value="1"/>
</dbReference>
<gene>
    <name evidence="13 15" type="primary">lpxK</name>
    <name evidence="15" type="ORF">ACFSJ3_07380</name>
</gene>
<evidence type="ECO:0000256" key="6">
    <source>
        <dbReference type="ARBA" id="ARBA00022556"/>
    </source>
</evidence>
<dbReference type="PANTHER" id="PTHR42724:SF1">
    <property type="entry name" value="TETRAACYLDISACCHARIDE 4'-KINASE, MITOCHONDRIAL-RELATED"/>
    <property type="match status" value="1"/>
</dbReference>
<evidence type="ECO:0000256" key="3">
    <source>
        <dbReference type="ARBA" id="ARBA00012071"/>
    </source>
</evidence>
<keyword evidence="11 13" id="KW-0443">Lipid metabolism</keyword>
<evidence type="ECO:0000256" key="8">
    <source>
        <dbReference type="ARBA" id="ARBA00022741"/>
    </source>
</evidence>
<organism evidence="15 16">
    <name type="scientific">Corallincola platygyrae</name>
    <dbReference type="NCBI Taxonomy" id="1193278"/>
    <lineage>
        <taxon>Bacteria</taxon>
        <taxon>Pseudomonadati</taxon>
        <taxon>Pseudomonadota</taxon>
        <taxon>Gammaproteobacteria</taxon>
        <taxon>Alteromonadales</taxon>
        <taxon>Psychromonadaceae</taxon>
        <taxon>Corallincola</taxon>
    </lineage>
</organism>
<keyword evidence="7 13" id="KW-0808">Transferase</keyword>
<keyword evidence="14" id="KW-0472">Membrane</keyword>
<keyword evidence="9 13" id="KW-0418">Kinase</keyword>
<keyword evidence="8 13" id="KW-0547">Nucleotide-binding</keyword>
<comment type="catalytic activity">
    <reaction evidence="13">
        <text>a lipid A disaccharide + ATP = a lipid IVA + ADP + H(+)</text>
        <dbReference type="Rhea" id="RHEA:67840"/>
        <dbReference type="ChEBI" id="CHEBI:15378"/>
        <dbReference type="ChEBI" id="CHEBI:30616"/>
        <dbReference type="ChEBI" id="CHEBI:176343"/>
        <dbReference type="ChEBI" id="CHEBI:176425"/>
        <dbReference type="ChEBI" id="CHEBI:456216"/>
        <dbReference type="EC" id="2.7.1.130"/>
    </reaction>
</comment>
<evidence type="ECO:0000256" key="11">
    <source>
        <dbReference type="ARBA" id="ARBA00023098"/>
    </source>
</evidence>
<dbReference type="GO" id="GO:0009029">
    <property type="term" value="F:lipid-A 4'-kinase activity"/>
    <property type="evidence" value="ECO:0007669"/>
    <property type="project" value="UniProtKB-EC"/>
</dbReference>
<dbReference type="PANTHER" id="PTHR42724">
    <property type="entry name" value="TETRAACYLDISACCHARIDE 4'-KINASE"/>
    <property type="match status" value="1"/>
</dbReference>
<keyword evidence="10 13" id="KW-0067">ATP-binding</keyword>
<dbReference type="NCBIfam" id="TIGR00682">
    <property type="entry name" value="lpxK"/>
    <property type="match status" value="1"/>
</dbReference>
<comment type="caution">
    <text evidence="15">The sequence shown here is derived from an EMBL/GenBank/DDBJ whole genome shotgun (WGS) entry which is preliminary data.</text>
</comment>
<sequence>MFTPLPNAWYDKSVWPYILLPFSLLFWLISSIRRWYICRFKQVTAELPVIVVGNISVGGTGKTPLVVYLCEQLAAAGYRPGVVSRGYGATAPSYPWPVSGDSKASEVGDEPLLIHRRTGVPVVVGPDRVAAIQSLTNNYDVDVIISDDGLQHYKMGRQIEIAVVDGQRQLGNGCLLPVGPLRELKSRLRSVNFIVQNGDGHGIETDFIMTLESADAIAIGNSDSAKVSELGPLTLTAGIGNPSRFFAAVAKLGGDVRKEVPLPDHCGLDLAMLEGLKQSETKLLMTEKDAVKLTAEPAQKEFWYLPVNGVLSSDLSQAVIKQLKS</sequence>
<dbReference type="Pfam" id="PF02606">
    <property type="entry name" value="LpxK"/>
    <property type="match status" value="1"/>
</dbReference>
<comment type="similarity">
    <text evidence="13">Belongs to the LpxK family.</text>
</comment>
<protein>
    <recommendedName>
        <fullName evidence="4 13">Tetraacyldisaccharide 4'-kinase</fullName>
        <ecNumber evidence="3 13">2.7.1.130</ecNumber>
    </recommendedName>
    <alternativeName>
        <fullName evidence="12 13">Lipid A 4'-kinase</fullName>
    </alternativeName>
</protein>
<dbReference type="Proteomes" id="UP001597380">
    <property type="component" value="Unassembled WGS sequence"/>
</dbReference>
<feature type="binding site" evidence="13">
    <location>
        <begin position="56"/>
        <end position="63"/>
    </location>
    <ligand>
        <name>ATP</name>
        <dbReference type="ChEBI" id="CHEBI:30616"/>
    </ligand>
</feature>
<keyword evidence="14" id="KW-1133">Transmembrane helix</keyword>
<evidence type="ECO:0000256" key="4">
    <source>
        <dbReference type="ARBA" id="ARBA00016436"/>
    </source>
</evidence>
<feature type="transmembrane region" description="Helical" evidence="14">
    <location>
        <begin position="14"/>
        <end position="32"/>
    </location>
</feature>
<dbReference type="EMBL" id="JBHUHT010000009">
    <property type="protein sequence ID" value="MFD2095802.1"/>
    <property type="molecule type" value="Genomic_DNA"/>
</dbReference>
<reference evidence="16" key="1">
    <citation type="journal article" date="2019" name="Int. J. Syst. Evol. Microbiol.">
        <title>The Global Catalogue of Microorganisms (GCM) 10K type strain sequencing project: providing services to taxonomists for standard genome sequencing and annotation.</title>
        <authorList>
            <consortium name="The Broad Institute Genomics Platform"/>
            <consortium name="The Broad Institute Genome Sequencing Center for Infectious Disease"/>
            <person name="Wu L."/>
            <person name="Ma J."/>
        </authorList>
    </citation>
    <scope>NUCLEOTIDE SEQUENCE [LARGE SCALE GENOMIC DNA]</scope>
    <source>
        <strain evidence="16">CGMCC 1.10992</strain>
    </source>
</reference>
<evidence type="ECO:0000256" key="1">
    <source>
        <dbReference type="ARBA" id="ARBA00002274"/>
    </source>
</evidence>
<evidence type="ECO:0000256" key="10">
    <source>
        <dbReference type="ARBA" id="ARBA00022840"/>
    </source>
</evidence>
<evidence type="ECO:0000313" key="15">
    <source>
        <dbReference type="EMBL" id="MFD2095802.1"/>
    </source>
</evidence>
<evidence type="ECO:0000313" key="16">
    <source>
        <dbReference type="Proteomes" id="UP001597380"/>
    </source>
</evidence>
<comment type="function">
    <text evidence="1 13">Transfers the gamma-phosphate of ATP to the 4'-position of a tetraacyldisaccharide 1-phosphate intermediate (termed DS-1-P) to form tetraacyldisaccharide 1,4'-bis-phosphate (lipid IVA).</text>
</comment>
<keyword evidence="5 13" id="KW-0444">Lipid biosynthesis</keyword>
<dbReference type="RefSeq" id="WP_345340131.1">
    <property type="nucleotide sequence ID" value="NZ_BAABLI010000014.1"/>
</dbReference>
<proteinExistence type="inferred from homology"/>
<comment type="pathway">
    <text evidence="2 13">Glycolipid biosynthesis; lipid IV(A) biosynthesis; lipid IV(A) from (3R)-3-hydroxytetradecanoyl-[acyl-carrier-protein] and UDP-N-acetyl-alpha-D-glucosamine: step 6/6.</text>
</comment>
<dbReference type="HAMAP" id="MF_00409">
    <property type="entry name" value="LpxK"/>
    <property type="match status" value="1"/>
</dbReference>
<name>A0ABW4XKX6_9GAMM</name>
<keyword evidence="6 13" id="KW-0441">Lipid A biosynthesis</keyword>
<evidence type="ECO:0000256" key="13">
    <source>
        <dbReference type="HAMAP-Rule" id="MF_00409"/>
    </source>
</evidence>
<accession>A0ABW4XKX6</accession>
<dbReference type="InterPro" id="IPR027417">
    <property type="entry name" value="P-loop_NTPase"/>
</dbReference>
<keyword evidence="16" id="KW-1185">Reference proteome</keyword>